<accession>A0A918D220</accession>
<dbReference type="SFLD" id="SFLDG01129">
    <property type="entry name" value="C1.5:_HAD__Beta-PGM__Phosphata"/>
    <property type="match status" value="1"/>
</dbReference>
<dbReference type="Pfam" id="PF13242">
    <property type="entry name" value="Hydrolase_like"/>
    <property type="match status" value="1"/>
</dbReference>
<dbReference type="PANTHER" id="PTHR19288:SF46">
    <property type="entry name" value="HALOACID DEHALOGENASE-LIKE HYDROLASE DOMAIN-CONTAINING PROTEIN 2"/>
    <property type="match status" value="1"/>
</dbReference>
<sequence>MYKGYFIDLDGTAYRGKEVILETLEFVKKLHDREIPYLFLTNNSTKTPQMVVEALKSFGYPVTEEQIYTSSLATAQYVYDQNPNARIYMIGEIGLQSALTEKGLTLVEQGEEADYVVFGLDREINYEKYFQACLAIYNGATFIVTNGDLALPTERGLMPGNGALASVISASTGMEPIFIGKPNSTIMEKAVDLIGLSRKDVAMIGDNYFTDILAGIHAGIPTIYIEGGFSKREDVLTYDVQPTHVLKDLSQFEI</sequence>
<dbReference type="SUPFAM" id="SSF56784">
    <property type="entry name" value="HAD-like"/>
    <property type="match status" value="1"/>
</dbReference>
<evidence type="ECO:0000313" key="6">
    <source>
        <dbReference type="EMBL" id="GGN58011.1"/>
    </source>
</evidence>
<organism evidence="6 7">
    <name type="scientific">Oceanobacillus indicireducens</name>
    <dbReference type="NCBI Taxonomy" id="1004261"/>
    <lineage>
        <taxon>Bacteria</taxon>
        <taxon>Bacillati</taxon>
        <taxon>Bacillota</taxon>
        <taxon>Bacilli</taxon>
        <taxon>Bacillales</taxon>
        <taxon>Bacillaceae</taxon>
        <taxon>Oceanobacillus</taxon>
    </lineage>
</organism>
<keyword evidence="4" id="KW-0378">Hydrolase</keyword>
<dbReference type="CDD" id="cd07530">
    <property type="entry name" value="HAD_Pase_UmpH-like"/>
    <property type="match status" value="1"/>
</dbReference>
<evidence type="ECO:0000256" key="1">
    <source>
        <dbReference type="ARBA" id="ARBA00001946"/>
    </source>
</evidence>
<gene>
    <name evidence="6" type="ORF">GCM10007971_19580</name>
</gene>
<dbReference type="Gene3D" id="3.40.50.1000">
    <property type="entry name" value="HAD superfamily/HAD-like"/>
    <property type="match status" value="2"/>
</dbReference>
<dbReference type="NCBIfam" id="TIGR01460">
    <property type="entry name" value="HAD-SF-IIA"/>
    <property type="match status" value="1"/>
</dbReference>
<protein>
    <submittedName>
        <fullName evidence="6">Haloacid dehalogenase</fullName>
    </submittedName>
</protein>
<dbReference type="GO" id="GO:0046872">
    <property type="term" value="F:metal ion binding"/>
    <property type="evidence" value="ECO:0007669"/>
    <property type="project" value="UniProtKB-KW"/>
</dbReference>
<dbReference type="Proteomes" id="UP000624041">
    <property type="component" value="Unassembled WGS sequence"/>
</dbReference>
<dbReference type="SFLD" id="SFLDG01139">
    <property type="entry name" value="C2.A:_Pyridoxal_Phosphate_Phos"/>
    <property type="match status" value="1"/>
</dbReference>
<dbReference type="PANTHER" id="PTHR19288">
    <property type="entry name" value="4-NITROPHENYLPHOSPHATASE-RELATED"/>
    <property type="match status" value="1"/>
</dbReference>
<evidence type="ECO:0000313" key="7">
    <source>
        <dbReference type="Proteomes" id="UP000624041"/>
    </source>
</evidence>
<comment type="similarity">
    <text evidence="2">Belongs to the HAD-like hydrolase superfamily. NagD family.</text>
</comment>
<dbReference type="InterPro" id="IPR023214">
    <property type="entry name" value="HAD_sf"/>
</dbReference>
<keyword evidence="7" id="KW-1185">Reference proteome</keyword>
<dbReference type="InterPro" id="IPR006357">
    <property type="entry name" value="HAD-SF_hydro_IIA"/>
</dbReference>
<evidence type="ECO:0000256" key="5">
    <source>
        <dbReference type="ARBA" id="ARBA00022842"/>
    </source>
</evidence>
<keyword evidence="3" id="KW-0479">Metal-binding</keyword>
<proteinExistence type="inferred from homology"/>
<dbReference type="SFLD" id="SFLDS00003">
    <property type="entry name" value="Haloacid_Dehalogenase"/>
    <property type="match status" value="2"/>
</dbReference>
<dbReference type="InterPro" id="IPR006354">
    <property type="entry name" value="HAD-SF_hydro_IIA_hyp1"/>
</dbReference>
<name>A0A918D220_9BACI</name>
<dbReference type="NCBIfam" id="TIGR01457">
    <property type="entry name" value="HAD-SF-IIA-hyp2"/>
    <property type="match status" value="1"/>
</dbReference>
<reference evidence="6" key="1">
    <citation type="journal article" date="2014" name="Int. J. Syst. Evol. Microbiol.">
        <title>Complete genome sequence of Corynebacterium casei LMG S-19264T (=DSM 44701T), isolated from a smear-ripened cheese.</title>
        <authorList>
            <consortium name="US DOE Joint Genome Institute (JGI-PGF)"/>
            <person name="Walter F."/>
            <person name="Albersmeier A."/>
            <person name="Kalinowski J."/>
            <person name="Ruckert C."/>
        </authorList>
    </citation>
    <scope>NUCLEOTIDE SEQUENCE</scope>
    <source>
        <strain evidence="6">JCM 17251</strain>
    </source>
</reference>
<reference evidence="6" key="2">
    <citation type="submission" date="2020-09" db="EMBL/GenBank/DDBJ databases">
        <authorList>
            <person name="Sun Q."/>
            <person name="Ohkuma M."/>
        </authorList>
    </citation>
    <scope>NUCLEOTIDE SEQUENCE</scope>
    <source>
        <strain evidence="6">JCM 17251</strain>
    </source>
</reference>
<dbReference type="RefSeq" id="WP_188857003.1">
    <property type="nucleotide sequence ID" value="NZ_BMOS01000011.1"/>
</dbReference>
<keyword evidence="5" id="KW-0460">Magnesium</keyword>
<comment type="caution">
    <text evidence="6">The sequence shown here is derived from an EMBL/GenBank/DDBJ whole genome shotgun (WGS) entry which is preliminary data.</text>
</comment>
<dbReference type="GO" id="GO:0016791">
    <property type="term" value="F:phosphatase activity"/>
    <property type="evidence" value="ECO:0007669"/>
    <property type="project" value="TreeGrafter"/>
</dbReference>
<dbReference type="FunFam" id="3.40.50.1000:FF:000053">
    <property type="entry name" value="TIGR01457 family HAD hydrolase"/>
    <property type="match status" value="1"/>
</dbReference>
<evidence type="ECO:0000256" key="3">
    <source>
        <dbReference type="ARBA" id="ARBA00022723"/>
    </source>
</evidence>
<dbReference type="EMBL" id="BMOS01000011">
    <property type="protein sequence ID" value="GGN58011.1"/>
    <property type="molecule type" value="Genomic_DNA"/>
</dbReference>
<comment type="cofactor">
    <cofactor evidence="1">
        <name>Mg(2+)</name>
        <dbReference type="ChEBI" id="CHEBI:18420"/>
    </cofactor>
</comment>
<dbReference type="InterPro" id="IPR036412">
    <property type="entry name" value="HAD-like_sf"/>
</dbReference>
<dbReference type="Pfam" id="PF13344">
    <property type="entry name" value="Hydrolase_6"/>
    <property type="match status" value="1"/>
</dbReference>
<evidence type="ECO:0000256" key="4">
    <source>
        <dbReference type="ARBA" id="ARBA00022801"/>
    </source>
</evidence>
<evidence type="ECO:0000256" key="2">
    <source>
        <dbReference type="ARBA" id="ARBA00006696"/>
    </source>
</evidence>
<dbReference type="AlphaFoldDB" id="A0A918D220"/>
<dbReference type="GO" id="GO:0005737">
    <property type="term" value="C:cytoplasm"/>
    <property type="evidence" value="ECO:0007669"/>
    <property type="project" value="TreeGrafter"/>
</dbReference>